<dbReference type="EMBL" id="CAXAMM010015891">
    <property type="protein sequence ID" value="CAK9037496.1"/>
    <property type="molecule type" value="Genomic_DNA"/>
</dbReference>
<protein>
    <recommendedName>
        <fullName evidence="3">Nucleotidyltransferase</fullName>
    </recommendedName>
</protein>
<comment type="caution">
    <text evidence="1">The sequence shown here is derived from an EMBL/GenBank/DDBJ whole genome shotgun (WGS) entry which is preliminary data.</text>
</comment>
<evidence type="ECO:0000313" key="2">
    <source>
        <dbReference type="Proteomes" id="UP001642464"/>
    </source>
</evidence>
<organism evidence="1 2">
    <name type="scientific">Durusdinium trenchii</name>
    <dbReference type="NCBI Taxonomy" id="1381693"/>
    <lineage>
        <taxon>Eukaryota</taxon>
        <taxon>Sar</taxon>
        <taxon>Alveolata</taxon>
        <taxon>Dinophyceae</taxon>
        <taxon>Suessiales</taxon>
        <taxon>Symbiodiniaceae</taxon>
        <taxon>Durusdinium</taxon>
    </lineage>
</organism>
<gene>
    <name evidence="1" type="ORF">SCF082_LOCUS22192</name>
</gene>
<accession>A0ABP0LEA9</accession>
<dbReference type="InterPro" id="IPR043519">
    <property type="entry name" value="NT_sf"/>
</dbReference>
<dbReference type="Gene3D" id="3.30.460.40">
    <property type="match status" value="1"/>
</dbReference>
<sequence length="200" mass="21863">MAKPLLEVAKQADEFFMGTSPIHQAMSRLSMALGEMNIPFAIAGTMAANAHGYHVTTADVDVLIHREDLAKFKSQHIGLGWVDKFEGSKNVCDVETGVEIKALITGDFPGDGKPKPVAFPPPESVVEVSDDGIPYVSLKTLLELKLASGMTAPHRMQDFADAMNLIKANNLTQDYVGQLNPYVADKFRELWQAAQVVDDY</sequence>
<keyword evidence="2" id="KW-1185">Reference proteome</keyword>
<proteinExistence type="predicted"/>
<evidence type="ECO:0000313" key="1">
    <source>
        <dbReference type="EMBL" id="CAK9037496.1"/>
    </source>
</evidence>
<dbReference type="Proteomes" id="UP001642464">
    <property type="component" value="Unassembled WGS sequence"/>
</dbReference>
<evidence type="ECO:0008006" key="3">
    <source>
        <dbReference type="Google" id="ProtNLM"/>
    </source>
</evidence>
<dbReference type="SUPFAM" id="SSF81301">
    <property type="entry name" value="Nucleotidyltransferase"/>
    <property type="match status" value="1"/>
</dbReference>
<reference evidence="1 2" key="1">
    <citation type="submission" date="2024-02" db="EMBL/GenBank/DDBJ databases">
        <authorList>
            <person name="Chen Y."/>
            <person name="Shah S."/>
            <person name="Dougan E. K."/>
            <person name="Thang M."/>
            <person name="Chan C."/>
        </authorList>
    </citation>
    <scope>NUCLEOTIDE SEQUENCE [LARGE SCALE GENOMIC DNA]</scope>
</reference>
<name>A0ABP0LEA9_9DINO</name>